<name>A0A8E2DL62_9APHY</name>
<dbReference type="AlphaFoldDB" id="A0A8E2DL62"/>
<dbReference type="EMBL" id="KV722523">
    <property type="protein sequence ID" value="OCH86533.1"/>
    <property type="molecule type" value="Genomic_DNA"/>
</dbReference>
<reference evidence="1 2" key="1">
    <citation type="submission" date="2016-07" db="EMBL/GenBank/DDBJ databases">
        <title>Draft genome of the white-rot fungus Obba rivulosa 3A-2.</title>
        <authorList>
            <consortium name="DOE Joint Genome Institute"/>
            <person name="Miettinen O."/>
            <person name="Riley R."/>
            <person name="Acob R."/>
            <person name="Barry K."/>
            <person name="Cullen D."/>
            <person name="De Vries R."/>
            <person name="Hainaut M."/>
            <person name="Hatakka A."/>
            <person name="Henrissat B."/>
            <person name="Hilden K."/>
            <person name="Kuo R."/>
            <person name="Labutti K."/>
            <person name="Lipzen A."/>
            <person name="Makela M.R."/>
            <person name="Sandor L."/>
            <person name="Spatafora J.W."/>
            <person name="Grigoriev I.V."/>
            <person name="Hibbett D.S."/>
        </authorList>
    </citation>
    <scope>NUCLEOTIDE SEQUENCE [LARGE SCALE GENOMIC DNA]</scope>
    <source>
        <strain evidence="1 2">3A-2</strain>
    </source>
</reference>
<protein>
    <submittedName>
        <fullName evidence="1">Uncharacterized protein</fullName>
    </submittedName>
</protein>
<sequence length="133" mass="14934">MSVGHQIARKINAIFFWYFAYEIAEQHHIAIRDLLLVDTIACAWGIQSIDHSTLQASSTGEEFYFHQYPLSVKEIIPSPVGHWSRSPQATSEPQSDISLPGIRLFCRTRTKCARLNALQAELVSCFGSVLKGL</sequence>
<evidence type="ECO:0000313" key="1">
    <source>
        <dbReference type="EMBL" id="OCH86533.1"/>
    </source>
</evidence>
<proteinExistence type="predicted"/>
<evidence type="ECO:0000313" key="2">
    <source>
        <dbReference type="Proteomes" id="UP000250043"/>
    </source>
</evidence>
<gene>
    <name evidence="1" type="ORF">OBBRIDRAFT_220887</name>
</gene>
<accession>A0A8E2DL62</accession>
<keyword evidence="2" id="KW-1185">Reference proteome</keyword>
<organism evidence="1 2">
    <name type="scientific">Obba rivulosa</name>
    <dbReference type="NCBI Taxonomy" id="1052685"/>
    <lineage>
        <taxon>Eukaryota</taxon>
        <taxon>Fungi</taxon>
        <taxon>Dikarya</taxon>
        <taxon>Basidiomycota</taxon>
        <taxon>Agaricomycotina</taxon>
        <taxon>Agaricomycetes</taxon>
        <taxon>Polyporales</taxon>
        <taxon>Gelatoporiaceae</taxon>
        <taxon>Obba</taxon>
    </lineage>
</organism>
<dbReference type="Proteomes" id="UP000250043">
    <property type="component" value="Unassembled WGS sequence"/>
</dbReference>